<proteinExistence type="predicted"/>
<protein>
    <submittedName>
        <fullName evidence="1">Uncharacterized protein</fullName>
    </submittedName>
</protein>
<dbReference type="EMBL" id="FXTP01000002">
    <property type="protein sequence ID" value="SMO48711.1"/>
    <property type="molecule type" value="Genomic_DNA"/>
</dbReference>
<reference evidence="1 2" key="1">
    <citation type="submission" date="2017-05" db="EMBL/GenBank/DDBJ databases">
        <authorList>
            <person name="Varghese N."/>
            <person name="Submissions S."/>
        </authorList>
    </citation>
    <scope>NUCLEOTIDE SEQUENCE [LARGE SCALE GENOMIC DNA]</scope>
    <source>
        <strain evidence="1 2">DSM 21985</strain>
    </source>
</reference>
<dbReference type="RefSeq" id="WP_142453414.1">
    <property type="nucleotide sequence ID" value="NZ_FXTP01000002.1"/>
</dbReference>
<gene>
    <name evidence="1" type="ORF">SAMN06265219_102425</name>
</gene>
<evidence type="ECO:0000313" key="1">
    <source>
        <dbReference type="EMBL" id="SMO48711.1"/>
    </source>
</evidence>
<name>A0A521BPM3_9BACT</name>
<organism evidence="1 2">
    <name type="scientific">Gracilimonas mengyeensis</name>
    <dbReference type="NCBI Taxonomy" id="1302730"/>
    <lineage>
        <taxon>Bacteria</taxon>
        <taxon>Pseudomonadati</taxon>
        <taxon>Balneolota</taxon>
        <taxon>Balneolia</taxon>
        <taxon>Balneolales</taxon>
        <taxon>Balneolaceae</taxon>
        <taxon>Gracilimonas</taxon>
    </lineage>
</organism>
<keyword evidence="2" id="KW-1185">Reference proteome</keyword>
<dbReference type="Proteomes" id="UP000317557">
    <property type="component" value="Unassembled WGS sequence"/>
</dbReference>
<accession>A0A521BPM3</accession>
<evidence type="ECO:0000313" key="2">
    <source>
        <dbReference type="Proteomes" id="UP000317557"/>
    </source>
</evidence>
<sequence length="884" mass="102868">MKASKKINPNFLKMPEPMIHIDPDKKPDHQLDFKKLREEGIHYIEQFSGDIWTDYNSHDPGITILEQLVFALTELVYRTGFDLPDLLTDPKTGKIDTEKQVLLSADEIMSCAPLTLKDYSRLVYDNIHGLANAWFSPIPREKYGINGLYKTSVFVYDIAKYQGEEARETIKANLRELLNANRNLCEDFQEIELLEYRDFFVDADIEISSEQTPEDILAEIFFKISNFVAPEVQLYSFQEMMDEGMPLEELLNGPPQKHGFIKDRDLEPRPLKIYSTQIIDIINKISGVKSIKNLRLSLNGAQFTNQIIIEENQILRYQHNVSEKIREQQFRFVKQSSARKLELNPRITKMKLDDLKAAKRRGYALDEQFRNQLDVPRGNKLKLDDYYSVQNQFPHIYGINQYGVPESETPQRKAQAKQLKAYLMVFEQILANYAAQLSHLKDLFSIEENLEDTYFLKALTKDIIPHLKGLYAGDEEGEAKVPEDEIKALMDRFDDVSDRRNRFLDYLLSLFGERFTQYSLSRFNYYYTEEENQQAILHNKLHLLREISSINRLRGTGYNYTKPYAVDENISGVEHKVKLLLEIASGLHAYDGCSIQHVFDEYGLKLVSESRGLQHDCYEFDTEGRVVTKPVSDAAADFYFEGVQLDEGTELSTSETDALFSDSIFVQHGVIDEEMLRAGITTTNYKIGKLSERDAYQVVLKTGEPGNYRWKRVGSYESYEQARQAVSALVDTLRKLNVTSEDFHLVEHILLRARQEEDFSRWPESERMMHRLDEPQKPKQEEQEDFYSFRLSVVLPDWTARFNDSRFQALVEETFQLNVPAHIAVDFLWLGPEEMCDFESSYCEWMTLNANDDSSQADINRMARRVERFLKNHHPNYKNDEQDG</sequence>
<dbReference type="AlphaFoldDB" id="A0A521BPM3"/>
<dbReference type="OrthoDB" id="8263000at2"/>